<protein>
    <submittedName>
        <fullName evidence="2">Uncharacterized protein</fullName>
    </submittedName>
</protein>
<dbReference type="EMBL" id="JAACJN010000043">
    <property type="protein sequence ID" value="KAF5384508.1"/>
    <property type="molecule type" value="Genomic_DNA"/>
</dbReference>
<keyword evidence="3" id="KW-1185">Reference proteome</keyword>
<comment type="caution">
    <text evidence="2">The sequence shown here is derived from an EMBL/GenBank/DDBJ whole genome shotgun (WGS) entry which is preliminary data.</text>
</comment>
<reference evidence="2 3" key="1">
    <citation type="journal article" date="2020" name="ISME J.">
        <title>Uncovering the hidden diversity of litter-decomposition mechanisms in mushroom-forming fungi.</title>
        <authorList>
            <person name="Floudas D."/>
            <person name="Bentzer J."/>
            <person name="Ahren D."/>
            <person name="Johansson T."/>
            <person name="Persson P."/>
            <person name="Tunlid A."/>
        </authorList>
    </citation>
    <scope>NUCLEOTIDE SEQUENCE [LARGE SCALE GENOMIC DNA]</scope>
    <source>
        <strain evidence="2 3">CBS 406.79</strain>
    </source>
</reference>
<evidence type="ECO:0000256" key="1">
    <source>
        <dbReference type="SAM" id="MobiDB-lite"/>
    </source>
</evidence>
<evidence type="ECO:0000313" key="3">
    <source>
        <dbReference type="Proteomes" id="UP000518752"/>
    </source>
</evidence>
<feature type="compositionally biased region" description="Basic and acidic residues" evidence="1">
    <location>
        <begin position="212"/>
        <end position="224"/>
    </location>
</feature>
<dbReference type="Gene3D" id="1.10.10.60">
    <property type="entry name" value="Homeodomain-like"/>
    <property type="match status" value="1"/>
</dbReference>
<gene>
    <name evidence="2" type="ORF">D9757_006473</name>
</gene>
<accession>A0A8H5HJI0</accession>
<sequence>MKSRFTKEEDDLLVEFIAKNDLTGLRKEPGLYKKLAEDHGKEYHRTAKAWCHRYSKNSDYFDRLIDTYRRGYGINEHLNSTSESPTRGFYDSNSISFSREEDKKLASFLLENTPTKGLKERTSLKTYRDYVKTQDSPRSAHSLLSRYMSNLAYFETLIEQHLPGNYNTKLRKRKRVDPDADEDVRRKKVGSVTPAYETDHDYEDQPVSPGDDTSRLRAMRDNVHALRSPKARVVRSRGRKSKAEREEDQDVLEVDKFLRQSSLSAADSDSDVSLIEAPVTPIPKLSEPLAAHRSSMNSGRRTRARAKVRFSSIYSSPIALPSTNKSLSTPAIRGFLSAEASRSTTLWPRVRVPAWMPGRIRQSTAHETESTRAGNLSPGNSASPPSPLKRRCPTSGETILAGFGSGRRPVRGPLVKPRRSARLNPSVPVEDDRRRTRSTGAKKSSLNV</sequence>
<dbReference type="OrthoDB" id="435460at2759"/>
<dbReference type="AlphaFoldDB" id="A0A8H5HJI0"/>
<feature type="compositionally biased region" description="Polar residues" evidence="1">
    <location>
        <begin position="371"/>
        <end position="383"/>
    </location>
</feature>
<evidence type="ECO:0000313" key="2">
    <source>
        <dbReference type="EMBL" id="KAF5384508.1"/>
    </source>
</evidence>
<feature type="compositionally biased region" description="Basic residues" evidence="1">
    <location>
        <begin position="227"/>
        <end position="242"/>
    </location>
</feature>
<feature type="compositionally biased region" description="Polar residues" evidence="1">
    <location>
        <begin position="438"/>
        <end position="448"/>
    </location>
</feature>
<proteinExistence type="predicted"/>
<feature type="region of interest" description="Disordered" evidence="1">
    <location>
        <begin position="358"/>
        <end position="448"/>
    </location>
</feature>
<feature type="region of interest" description="Disordered" evidence="1">
    <location>
        <begin position="169"/>
        <end position="250"/>
    </location>
</feature>
<dbReference type="Proteomes" id="UP000518752">
    <property type="component" value="Unassembled WGS sequence"/>
</dbReference>
<organism evidence="2 3">
    <name type="scientific">Collybiopsis confluens</name>
    <dbReference type="NCBI Taxonomy" id="2823264"/>
    <lineage>
        <taxon>Eukaryota</taxon>
        <taxon>Fungi</taxon>
        <taxon>Dikarya</taxon>
        <taxon>Basidiomycota</taxon>
        <taxon>Agaricomycotina</taxon>
        <taxon>Agaricomycetes</taxon>
        <taxon>Agaricomycetidae</taxon>
        <taxon>Agaricales</taxon>
        <taxon>Marasmiineae</taxon>
        <taxon>Omphalotaceae</taxon>
        <taxon>Collybiopsis</taxon>
    </lineage>
</organism>
<name>A0A8H5HJI0_9AGAR</name>